<dbReference type="EMBL" id="QXGD01001610">
    <property type="protein sequence ID" value="KAE9202500.1"/>
    <property type="molecule type" value="Genomic_DNA"/>
</dbReference>
<dbReference type="AlphaFoldDB" id="A0A6A3FFM0"/>
<evidence type="ECO:0000313" key="16">
    <source>
        <dbReference type="Proteomes" id="UP000460718"/>
    </source>
</evidence>
<comment type="caution">
    <text evidence="1">The sequence shown here is derived from an EMBL/GenBank/DDBJ whole genome shotgun (WGS) entry which is preliminary data.</text>
</comment>
<evidence type="ECO:0000313" key="1">
    <source>
        <dbReference type="EMBL" id="KAE8940608.1"/>
    </source>
</evidence>
<dbReference type="EMBL" id="QXFW01000688">
    <property type="protein sequence ID" value="KAE9005382.1"/>
    <property type="molecule type" value="Genomic_DNA"/>
</dbReference>
<organism evidence="1 10">
    <name type="scientific">Phytophthora fragariae</name>
    <dbReference type="NCBI Taxonomy" id="53985"/>
    <lineage>
        <taxon>Eukaryota</taxon>
        <taxon>Sar</taxon>
        <taxon>Stramenopiles</taxon>
        <taxon>Oomycota</taxon>
        <taxon>Peronosporomycetes</taxon>
        <taxon>Peronosporales</taxon>
        <taxon>Peronosporaceae</taxon>
        <taxon>Phytophthora</taxon>
    </lineage>
</organism>
<evidence type="ECO:0000313" key="17">
    <source>
        <dbReference type="Proteomes" id="UP000476176"/>
    </source>
</evidence>
<evidence type="ECO:0000313" key="7">
    <source>
        <dbReference type="EMBL" id="KAE9202500.1"/>
    </source>
</evidence>
<dbReference type="EMBL" id="QXFZ01000545">
    <property type="protein sequence ID" value="KAE9112458.1"/>
    <property type="molecule type" value="Genomic_DNA"/>
</dbReference>
<dbReference type="Proteomes" id="UP000441208">
    <property type="component" value="Unassembled WGS sequence"/>
</dbReference>
<name>A0A6A3FFM0_9STRA</name>
<evidence type="ECO:0000313" key="18">
    <source>
        <dbReference type="Proteomes" id="UP000488956"/>
    </source>
</evidence>
<dbReference type="Proteomes" id="UP000440367">
    <property type="component" value="Unassembled WGS sequence"/>
</dbReference>
<evidence type="ECO:0000313" key="8">
    <source>
        <dbReference type="EMBL" id="KAE9239956.1"/>
    </source>
</evidence>
<dbReference type="EMBL" id="QXGF01000413">
    <property type="protein sequence ID" value="KAE8940608.1"/>
    <property type="molecule type" value="Genomic_DNA"/>
</dbReference>
<reference evidence="10 11" key="1">
    <citation type="submission" date="2018-08" db="EMBL/GenBank/DDBJ databases">
        <title>Genomic investigation of the strawberry pathogen Phytophthora fragariae indicates pathogenicity is determined by transcriptional variation in three key races.</title>
        <authorList>
            <person name="Adams T.M."/>
            <person name="Armitage A.D."/>
            <person name="Sobczyk M.K."/>
            <person name="Bates H.J."/>
            <person name="Dunwell J.M."/>
            <person name="Nellist C.F."/>
            <person name="Harrison R.J."/>
        </authorList>
    </citation>
    <scope>NUCLEOTIDE SEQUENCE [LARGE SCALE GENOMIC DNA]</scope>
    <source>
        <strain evidence="9 12">A4</strain>
        <strain evidence="7 13">BC-1</strain>
        <strain evidence="8 17">BC-23</strain>
        <strain evidence="6 11">NOV-27</strain>
        <strain evidence="5 14">NOV-5</strain>
        <strain evidence="3 15">NOV-71</strain>
        <strain evidence="1 10">NOV-9</strain>
        <strain evidence="4 18">ONT-3</strain>
        <strain evidence="2 16">SCRP245</strain>
    </source>
</reference>
<dbReference type="OrthoDB" id="10272995at2759"/>
<dbReference type="EMBL" id="QXGE01000342">
    <property type="protein sequence ID" value="KAE9315348.1"/>
    <property type="molecule type" value="Genomic_DNA"/>
</dbReference>
<evidence type="ECO:0000313" key="5">
    <source>
        <dbReference type="EMBL" id="KAE9143881.1"/>
    </source>
</evidence>
<sequence length="74" mass="7621">MMSSALLCVSLAHTRPKPEGHACTSRVADSGSLNEHAASNTVVHVGREQLPCTSICGPHSSGSNAGLVLPAYYS</sequence>
<dbReference type="Proteomes" id="UP000460718">
    <property type="component" value="Unassembled WGS sequence"/>
</dbReference>
<dbReference type="Proteomes" id="UP000433483">
    <property type="component" value="Unassembled WGS sequence"/>
</dbReference>
<gene>
    <name evidence="9" type="ORF">PF001_g7841</name>
    <name evidence="7" type="ORF">PF002_g21228</name>
    <name evidence="8" type="ORF">PF004_g7709</name>
    <name evidence="6" type="ORF">PF005_g20149</name>
    <name evidence="5" type="ORF">PF006_g11126</name>
    <name evidence="3" type="ORF">PF007_g11097</name>
    <name evidence="1" type="ORF">PF009_g9587</name>
    <name evidence="4" type="ORF">PF010_g7995</name>
    <name evidence="2" type="ORF">PF011_g12072</name>
</gene>
<dbReference type="EMBL" id="QXFX01000353">
    <property type="protein sequence ID" value="KAE9119058.1"/>
    <property type="molecule type" value="Genomic_DNA"/>
</dbReference>
<evidence type="ECO:0000313" key="13">
    <source>
        <dbReference type="Proteomes" id="UP000440367"/>
    </source>
</evidence>
<evidence type="ECO:0000313" key="6">
    <source>
        <dbReference type="EMBL" id="KAE9188221.1"/>
    </source>
</evidence>
<evidence type="ECO:0000313" key="3">
    <source>
        <dbReference type="EMBL" id="KAE9112458.1"/>
    </source>
</evidence>
<dbReference type="EMBL" id="QXGC01000340">
    <property type="protein sequence ID" value="KAE9239956.1"/>
    <property type="molecule type" value="Genomic_DNA"/>
</dbReference>
<evidence type="ECO:0000313" key="10">
    <source>
        <dbReference type="Proteomes" id="UP000429523"/>
    </source>
</evidence>
<dbReference type="Proteomes" id="UP000488956">
    <property type="component" value="Unassembled WGS sequence"/>
</dbReference>
<protein>
    <submittedName>
        <fullName evidence="1">Uncharacterized protein</fullName>
    </submittedName>
</protein>
<evidence type="ECO:0000313" key="11">
    <source>
        <dbReference type="Proteomes" id="UP000433483"/>
    </source>
</evidence>
<evidence type="ECO:0000313" key="2">
    <source>
        <dbReference type="EMBL" id="KAE9005382.1"/>
    </source>
</evidence>
<evidence type="ECO:0000313" key="15">
    <source>
        <dbReference type="Proteomes" id="UP000441208"/>
    </source>
</evidence>
<dbReference type="EMBL" id="QXGB01001599">
    <property type="protein sequence ID" value="KAE9188221.1"/>
    <property type="molecule type" value="Genomic_DNA"/>
</dbReference>
<keyword evidence="11" id="KW-1185">Reference proteome</keyword>
<evidence type="ECO:0000313" key="9">
    <source>
        <dbReference type="EMBL" id="KAE9315348.1"/>
    </source>
</evidence>
<dbReference type="EMBL" id="QXGA01000583">
    <property type="protein sequence ID" value="KAE9143881.1"/>
    <property type="molecule type" value="Genomic_DNA"/>
</dbReference>
<dbReference type="Proteomes" id="UP000440732">
    <property type="component" value="Unassembled WGS sequence"/>
</dbReference>
<proteinExistence type="predicted"/>
<evidence type="ECO:0000313" key="14">
    <source>
        <dbReference type="Proteomes" id="UP000440732"/>
    </source>
</evidence>
<accession>A0A6A3FFM0</accession>
<dbReference type="Proteomes" id="UP000429523">
    <property type="component" value="Unassembled WGS sequence"/>
</dbReference>
<evidence type="ECO:0000313" key="12">
    <source>
        <dbReference type="Proteomes" id="UP000437068"/>
    </source>
</evidence>
<evidence type="ECO:0000313" key="4">
    <source>
        <dbReference type="EMBL" id="KAE9119058.1"/>
    </source>
</evidence>
<dbReference type="Proteomes" id="UP000476176">
    <property type="component" value="Unassembled WGS sequence"/>
</dbReference>
<dbReference type="Proteomes" id="UP000437068">
    <property type="component" value="Unassembled WGS sequence"/>
</dbReference>